<dbReference type="EMBL" id="MTJN01000002">
    <property type="protein sequence ID" value="OOV06497.1"/>
    <property type="molecule type" value="Genomic_DNA"/>
</dbReference>
<gene>
    <name evidence="19" type="ORF">RF819_06890</name>
</gene>
<dbReference type="InterPro" id="IPR003660">
    <property type="entry name" value="HAMP_dom"/>
</dbReference>
<feature type="domain" description="Histidine kinase" evidence="17">
    <location>
        <begin position="168"/>
        <end position="371"/>
    </location>
</feature>
<evidence type="ECO:0000256" key="3">
    <source>
        <dbReference type="ARBA" id="ARBA00012438"/>
    </source>
</evidence>
<keyword evidence="11" id="KW-0067">ATP-binding</keyword>
<keyword evidence="14 16" id="KW-0472">Membrane</keyword>
<evidence type="ECO:0000256" key="5">
    <source>
        <dbReference type="ARBA" id="ARBA00022519"/>
    </source>
</evidence>
<dbReference type="InterPro" id="IPR050980">
    <property type="entry name" value="2C_sensor_his_kinase"/>
</dbReference>
<dbReference type="InterPro" id="IPR036890">
    <property type="entry name" value="HATPase_C_sf"/>
</dbReference>
<dbReference type="Gene3D" id="1.10.287.130">
    <property type="match status" value="1"/>
</dbReference>
<dbReference type="GO" id="GO:0005886">
    <property type="term" value="C:plasma membrane"/>
    <property type="evidence" value="ECO:0007669"/>
    <property type="project" value="UniProtKB-SubCell"/>
</dbReference>
<dbReference type="InterPro" id="IPR005467">
    <property type="entry name" value="His_kinase_dom"/>
</dbReference>
<keyword evidence="4" id="KW-1003">Cell membrane</keyword>
<feature type="region of interest" description="Disordered" evidence="15">
    <location>
        <begin position="52"/>
        <end position="77"/>
    </location>
</feature>
<keyword evidence="12 16" id="KW-1133">Transmembrane helix</keyword>
<dbReference type="PROSITE" id="PS50109">
    <property type="entry name" value="HIS_KIN"/>
    <property type="match status" value="1"/>
</dbReference>
<protein>
    <recommendedName>
        <fullName evidence="3">histidine kinase</fullName>
        <ecNumber evidence="3">2.7.13.3</ecNumber>
    </recommendedName>
</protein>
<dbReference type="PRINTS" id="PR00344">
    <property type="entry name" value="BCTRLSENSOR"/>
</dbReference>
<dbReference type="AlphaFoldDB" id="A0A1T1AQZ1"/>
<feature type="compositionally biased region" description="Pro residues" evidence="15">
    <location>
        <begin position="52"/>
        <end position="64"/>
    </location>
</feature>
<keyword evidence="13" id="KW-0902">Two-component regulatory system</keyword>
<keyword evidence="5" id="KW-0997">Cell inner membrane</keyword>
<evidence type="ECO:0000313" key="19">
    <source>
        <dbReference type="EMBL" id="OOV06497.1"/>
    </source>
</evidence>
<dbReference type="Pfam" id="PF00512">
    <property type="entry name" value="HisKA"/>
    <property type="match status" value="1"/>
</dbReference>
<evidence type="ECO:0000313" key="20">
    <source>
        <dbReference type="Proteomes" id="UP000190750"/>
    </source>
</evidence>
<evidence type="ECO:0000256" key="14">
    <source>
        <dbReference type="ARBA" id="ARBA00023136"/>
    </source>
</evidence>
<evidence type="ECO:0000259" key="17">
    <source>
        <dbReference type="PROSITE" id="PS50109"/>
    </source>
</evidence>
<dbReference type="PANTHER" id="PTHR44936:SF5">
    <property type="entry name" value="SENSOR HISTIDINE KINASE ENVZ"/>
    <property type="match status" value="1"/>
</dbReference>
<dbReference type="InterPro" id="IPR004358">
    <property type="entry name" value="Sig_transdc_His_kin-like_C"/>
</dbReference>
<evidence type="ECO:0000256" key="9">
    <source>
        <dbReference type="ARBA" id="ARBA00022741"/>
    </source>
</evidence>
<feature type="domain" description="HAMP" evidence="18">
    <location>
        <begin position="108"/>
        <end position="160"/>
    </location>
</feature>
<dbReference type="SMART" id="SM00388">
    <property type="entry name" value="HisKA"/>
    <property type="match status" value="1"/>
</dbReference>
<evidence type="ECO:0000256" key="8">
    <source>
        <dbReference type="ARBA" id="ARBA00022692"/>
    </source>
</evidence>
<dbReference type="PROSITE" id="PS50885">
    <property type="entry name" value="HAMP"/>
    <property type="match status" value="1"/>
</dbReference>
<name>A0A1T1AQZ1_RHOFE</name>
<dbReference type="InterPro" id="IPR003661">
    <property type="entry name" value="HisK_dim/P_dom"/>
</dbReference>
<comment type="caution">
    <text evidence="19">The sequence shown here is derived from an EMBL/GenBank/DDBJ whole genome shotgun (WGS) entry which is preliminary data.</text>
</comment>
<evidence type="ECO:0000256" key="11">
    <source>
        <dbReference type="ARBA" id="ARBA00022840"/>
    </source>
</evidence>
<dbReference type="SMART" id="SM00304">
    <property type="entry name" value="HAMP"/>
    <property type="match status" value="1"/>
</dbReference>
<keyword evidence="6" id="KW-0597">Phosphoprotein</keyword>
<evidence type="ECO:0000259" key="18">
    <source>
        <dbReference type="PROSITE" id="PS50885"/>
    </source>
</evidence>
<dbReference type="InterPro" id="IPR036097">
    <property type="entry name" value="HisK_dim/P_sf"/>
</dbReference>
<sequence>MKLRLIGLARRLVPSTLFGRLALLLCVAVLISHALAIKLMFEVGPSLFGPMPNGPPPGPPPGPFTGPNMVGPQPPHPTDAPGLAHLGLWLDIGIRLLALMVAAWIGARWLAQPVRRLADAARELGRDIHRAPLVEQGSDECREATRVFNQMQAQICQQLSERDSFVAAVSHDLRTPLTRMALRAESLQDGEQRLCFQRDITEMNTMITATLDHLRGVASGEPMVLLDVGSLLSSLVDDYQSWGHPVTLVEADLSSPVAPLLTQAQALRRCISNIVDNAVRYGGSARVRCFEEAGQLCIEVSDPGPGMATADLNRALTPFFRAEGSRNRHSGGVGLGLSIANDIARRLHGEVRLKNGASGGLVATVVLPRPSSTPN</sequence>
<dbReference type="RefSeq" id="WP_078364292.1">
    <property type="nucleotide sequence ID" value="NZ_MTJN01000002.1"/>
</dbReference>
<dbReference type="InterPro" id="IPR003594">
    <property type="entry name" value="HATPase_dom"/>
</dbReference>
<dbReference type="SMART" id="SM00387">
    <property type="entry name" value="HATPase_c"/>
    <property type="match status" value="1"/>
</dbReference>
<feature type="transmembrane region" description="Helical" evidence="16">
    <location>
        <begin position="86"/>
        <end position="107"/>
    </location>
</feature>
<dbReference type="SUPFAM" id="SSF47384">
    <property type="entry name" value="Homodimeric domain of signal transducing histidine kinase"/>
    <property type="match status" value="1"/>
</dbReference>
<evidence type="ECO:0000256" key="6">
    <source>
        <dbReference type="ARBA" id="ARBA00022553"/>
    </source>
</evidence>
<dbReference type="GO" id="GO:0005524">
    <property type="term" value="F:ATP binding"/>
    <property type="evidence" value="ECO:0007669"/>
    <property type="project" value="UniProtKB-KW"/>
</dbReference>
<feature type="transmembrane region" description="Helical" evidence="16">
    <location>
        <begin position="21"/>
        <end position="41"/>
    </location>
</feature>
<reference evidence="19 20" key="1">
    <citation type="submission" date="2017-01" db="EMBL/GenBank/DDBJ databases">
        <title>Genome sequencing of Rhodoferax fermentans JCM 7819.</title>
        <authorList>
            <person name="Kim Y.J."/>
            <person name="Farh M.E.-A."/>
            <person name="Yang D.-C."/>
        </authorList>
    </citation>
    <scope>NUCLEOTIDE SEQUENCE [LARGE SCALE GENOMIC DNA]</scope>
    <source>
        <strain evidence="19 20">JCM 7819</strain>
    </source>
</reference>
<evidence type="ECO:0000256" key="7">
    <source>
        <dbReference type="ARBA" id="ARBA00022679"/>
    </source>
</evidence>
<dbReference type="Pfam" id="PF00672">
    <property type="entry name" value="HAMP"/>
    <property type="match status" value="1"/>
</dbReference>
<dbReference type="Proteomes" id="UP000190750">
    <property type="component" value="Unassembled WGS sequence"/>
</dbReference>
<organism evidence="19 20">
    <name type="scientific">Rhodoferax fermentans</name>
    <dbReference type="NCBI Taxonomy" id="28066"/>
    <lineage>
        <taxon>Bacteria</taxon>
        <taxon>Pseudomonadati</taxon>
        <taxon>Pseudomonadota</taxon>
        <taxon>Betaproteobacteria</taxon>
        <taxon>Burkholderiales</taxon>
        <taxon>Comamonadaceae</taxon>
        <taxon>Rhodoferax</taxon>
    </lineage>
</organism>
<keyword evidence="7" id="KW-0808">Transferase</keyword>
<keyword evidence="10" id="KW-0418">Kinase</keyword>
<dbReference type="OrthoDB" id="9804645at2"/>
<evidence type="ECO:0000256" key="2">
    <source>
        <dbReference type="ARBA" id="ARBA00004429"/>
    </source>
</evidence>
<dbReference type="STRING" id="28066.RF819_06890"/>
<dbReference type="Pfam" id="PF02518">
    <property type="entry name" value="HATPase_c"/>
    <property type="match status" value="1"/>
</dbReference>
<dbReference type="GO" id="GO:0000155">
    <property type="term" value="F:phosphorelay sensor kinase activity"/>
    <property type="evidence" value="ECO:0007669"/>
    <property type="project" value="InterPro"/>
</dbReference>
<evidence type="ECO:0000256" key="13">
    <source>
        <dbReference type="ARBA" id="ARBA00023012"/>
    </source>
</evidence>
<comment type="subcellular location">
    <subcellularLocation>
        <location evidence="2">Cell inner membrane</location>
        <topology evidence="2">Multi-pass membrane protein</topology>
    </subcellularLocation>
</comment>
<dbReference type="SUPFAM" id="SSF55874">
    <property type="entry name" value="ATPase domain of HSP90 chaperone/DNA topoisomerase II/histidine kinase"/>
    <property type="match status" value="1"/>
</dbReference>
<dbReference type="CDD" id="cd00082">
    <property type="entry name" value="HisKA"/>
    <property type="match status" value="1"/>
</dbReference>
<evidence type="ECO:0000256" key="1">
    <source>
        <dbReference type="ARBA" id="ARBA00000085"/>
    </source>
</evidence>
<evidence type="ECO:0000256" key="15">
    <source>
        <dbReference type="SAM" id="MobiDB-lite"/>
    </source>
</evidence>
<dbReference type="CDD" id="cd06225">
    <property type="entry name" value="HAMP"/>
    <property type="match status" value="1"/>
</dbReference>
<keyword evidence="9" id="KW-0547">Nucleotide-binding</keyword>
<dbReference type="EC" id="2.7.13.3" evidence="3"/>
<evidence type="ECO:0000256" key="12">
    <source>
        <dbReference type="ARBA" id="ARBA00022989"/>
    </source>
</evidence>
<comment type="catalytic activity">
    <reaction evidence="1">
        <text>ATP + protein L-histidine = ADP + protein N-phospho-L-histidine.</text>
        <dbReference type="EC" id="2.7.13.3"/>
    </reaction>
</comment>
<evidence type="ECO:0000256" key="4">
    <source>
        <dbReference type="ARBA" id="ARBA00022475"/>
    </source>
</evidence>
<keyword evidence="20" id="KW-1185">Reference proteome</keyword>
<keyword evidence="8 16" id="KW-0812">Transmembrane</keyword>
<evidence type="ECO:0000256" key="10">
    <source>
        <dbReference type="ARBA" id="ARBA00022777"/>
    </source>
</evidence>
<accession>A0A1T1AQZ1</accession>
<dbReference type="Gene3D" id="3.30.565.10">
    <property type="entry name" value="Histidine kinase-like ATPase, C-terminal domain"/>
    <property type="match status" value="1"/>
</dbReference>
<proteinExistence type="predicted"/>
<dbReference type="PANTHER" id="PTHR44936">
    <property type="entry name" value="SENSOR PROTEIN CREC"/>
    <property type="match status" value="1"/>
</dbReference>
<evidence type="ECO:0000256" key="16">
    <source>
        <dbReference type="SAM" id="Phobius"/>
    </source>
</evidence>